<dbReference type="SFLD" id="SFLDS00029">
    <property type="entry name" value="Radical_SAM"/>
    <property type="match status" value="1"/>
</dbReference>
<dbReference type="PIRSF" id="PIRSF004869">
    <property type="entry name" value="PflX_prd"/>
    <property type="match status" value="1"/>
</dbReference>
<dbReference type="SUPFAM" id="SSF102114">
    <property type="entry name" value="Radical SAM enzymes"/>
    <property type="match status" value="1"/>
</dbReference>
<keyword evidence="7" id="KW-0456">Lyase</keyword>
<dbReference type="OrthoDB" id="9781783at2"/>
<feature type="binding site" evidence="5">
    <location>
        <position position="71"/>
    </location>
    <ligand>
        <name>[4Fe-4S] cluster</name>
        <dbReference type="ChEBI" id="CHEBI:49883"/>
        <note>4Fe-4S-S-AdoMet</note>
    </ligand>
</feature>
<evidence type="ECO:0000313" key="7">
    <source>
        <dbReference type="EMBL" id="SFB76949.1"/>
    </source>
</evidence>
<protein>
    <submittedName>
        <fullName evidence="7">Putative pyruvate formate lyase activating enzyme</fullName>
    </submittedName>
</protein>
<evidence type="ECO:0000256" key="3">
    <source>
        <dbReference type="ARBA" id="ARBA00023004"/>
    </source>
</evidence>
<gene>
    <name evidence="7" type="ORF">SAMN02910406_00468</name>
</gene>
<dbReference type="GO" id="GO:0046872">
    <property type="term" value="F:metal ion binding"/>
    <property type="evidence" value="ECO:0007669"/>
    <property type="project" value="UniProtKB-KW"/>
</dbReference>
<name>A0A1I1DPL9_RUMAL</name>
<keyword evidence="3 5" id="KW-0408">Iron</keyword>
<dbReference type="SFLD" id="SFLDG01099">
    <property type="entry name" value="Uncharacterised_Radical_SAM_Su"/>
    <property type="match status" value="1"/>
</dbReference>
<evidence type="ECO:0000256" key="4">
    <source>
        <dbReference type="ARBA" id="ARBA00023014"/>
    </source>
</evidence>
<organism evidence="7 8">
    <name type="scientific">Ruminococcus albus</name>
    <dbReference type="NCBI Taxonomy" id="1264"/>
    <lineage>
        <taxon>Bacteria</taxon>
        <taxon>Bacillati</taxon>
        <taxon>Bacillota</taxon>
        <taxon>Clostridia</taxon>
        <taxon>Eubacteriales</taxon>
        <taxon>Oscillospiraceae</taxon>
        <taxon>Ruminococcus</taxon>
    </lineage>
</organism>
<dbReference type="eggNOG" id="COG1313">
    <property type="taxonomic scope" value="Bacteria"/>
</dbReference>
<dbReference type="InterPro" id="IPR013785">
    <property type="entry name" value="Aldolase_TIM"/>
</dbReference>
<dbReference type="PANTHER" id="PTHR43075:SF1">
    <property type="entry name" value="FORMATE LYASE ACTIVATING ENZYME, PUTATIVE (AFU_ORTHOLOGUE AFUA_2G15630)-RELATED"/>
    <property type="match status" value="1"/>
</dbReference>
<dbReference type="Proteomes" id="UP000182192">
    <property type="component" value="Unassembled WGS sequence"/>
</dbReference>
<evidence type="ECO:0000259" key="6">
    <source>
        <dbReference type="Pfam" id="PF04055"/>
    </source>
</evidence>
<dbReference type="InterPro" id="IPR016431">
    <property type="entry name" value="Pyrv-formate_lyase-activ_prd"/>
</dbReference>
<evidence type="ECO:0000256" key="1">
    <source>
        <dbReference type="ARBA" id="ARBA00022691"/>
    </source>
</evidence>
<dbReference type="Gene3D" id="3.20.20.70">
    <property type="entry name" value="Aldolase class I"/>
    <property type="match status" value="1"/>
</dbReference>
<reference evidence="7 8" key="1">
    <citation type="submission" date="2016-10" db="EMBL/GenBank/DDBJ databases">
        <authorList>
            <person name="de Groot N.N."/>
        </authorList>
    </citation>
    <scope>NUCLEOTIDE SEQUENCE [LARGE SCALE GENOMIC DNA]</scope>
    <source>
        <strain evidence="7 8">AR67</strain>
    </source>
</reference>
<evidence type="ECO:0000313" key="8">
    <source>
        <dbReference type="Proteomes" id="UP000182192"/>
    </source>
</evidence>
<dbReference type="Pfam" id="PF04055">
    <property type="entry name" value="Radical_SAM"/>
    <property type="match status" value="1"/>
</dbReference>
<dbReference type="InterPro" id="IPR040085">
    <property type="entry name" value="MJ0674-like"/>
</dbReference>
<dbReference type="RefSeq" id="WP_074959867.1">
    <property type="nucleotide sequence ID" value="NZ_FOKQ01000003.1"/>
</dbReference>
<dbReference type="GO" id="GO:0051536">
    <property type="term" value="F:iron-sulfur cluster binding"/>
    <property type="evidence" value="ECO:0007669"/>
    <property type="project" value="UniProtKB-KW"/>
</dbReference>
<proteinExistence type="predicted"/>
<dbReference type="InterPro" id="IPR058240">
    <property type="entry name" value="rSAM_sf"/>
</dbReference>
<keyword evidence="1 5" id="KW-0949">S-adenosyl-L-methionine</keyword>
<feature type="binding site" evidence="5">
    <location>
        <position position="68"/>
    </location>
    <ligand>
        <name>[4Fe-4S] cluster</name>
        <dbReference type="ChEBI" id="CHEBI:49883"/>
        <note>4Fe-4S-S-AdoMet</note>
    </ligand>
</feature>
<feature type="binding site" evidence="5">
    <location>
        <position position="64"/>
    </location>
    <ligand>
        <name>[4Fe-4S] cluster</name>
        <dbReference type="ChEBI" id="CHEBI:49883"/>
        <note>4Fe-4S-S-AdoMet</note>
    </ligand>
</feature>
<keyword evidence="2 5" id="KW-0479">Metal-binding</keyword>
<comment type="cofactor">
    <cofactor evidence="5">
        <name>[4Fe-4S] cluster</name>
        <dbReference type="ChEBI" id="CHEBI:49883"/>
    </cofactor>
    <text evidence="5">Binds 1 [4Fe-4S] cluster. The cluster is coordinated with 3 cysteines and an exchangeable S-adenosyl-L-methionine.</text>
</comment>
<feature type="domain" description="Radical SAM core" evidence="6">
    <location>
        <begin position="59"/>
        <end position="190"/>
    </location>
</feature>
<keyword evidence="7" id="KW-0670">Pyruvate</keyword>
<dbReference type="InterPro" id="IPR007197">
    <property type="entry name" value="rSAM"/>
</dbReference>
<sequence>MSDMNILNKCMLCPRKCGADRLSGKKGFCRAGADIKIARADLHMWEEPPISGTNGSGTVFFSGCNLQCCFCQNHEISAGGKGFVLTAKELAETFLMLQEKGAHNINLVTAAPYVPQIIEALDIAGDKLTIPIVYNSGGYESLETLEMLRGRVDIFLPDLKYYSDKLSAEYSGAGDYFERASRALIKMHELVGAPEFDENGIMKRGVIVRHLVLPGCRHDSAKIIGWLADNFAPQEILISLMSQYVPMYKAKDIKALSRRTSTFEYEYVCRLVEGCGFDGFFQQRSAAEDKYVPEFFDRKYY</sequence>
<accession>A0A1I1DPL9</accession>
<keyword evidence="4 5" id="KW-0411">Iron-sulfur</keyword>
<dbReference type="PANTHER" id="PTHR43075">
    <property type="entry name" value="FORMATE LYASE ACTIVATING ENZYME, PUTATIVE (AFU_ORTHOLOGUE AFUA_2G15630)-RELATED"/>
    <property type="match status" value="1"/>
</dbReference>
<dbReference type="AlphaFoldDB" id="A0A1I1DPL9"/>
<evidence type="ECO:0000256" key="5">
    <source>
        <dbReference type="PIRSR" id="PIRSR004869-50"/>
    </source>
</evidence>
<dbReference type="EMBL" id="FOKQ01000003">
    <property type="protein sequence ID" value="SFB76949.1"/>
    <property type="molecule type" value="Genomic_DNA"/>
</dbReference>
<dbReference type="GO" id="GO:0016829">
    <property type="term" value="F:lyase activity"/>
    <property type="evidence" value="ECO:0007669"/>
    <property type="project" value="UniProtKB-KW"/>
</dbReference>
<evidence type="ECO:0000256" key="2">
    <source>
        <dbReference type="ARBA" id="ARBA00022723"/>
    </source>
</evidence>